<proteinExistence type="predicted"/>
<evidence type="ECO:0000256" key="2">
    <source>
        <dbReference type="SAM" id="Phobius"/>
    </source>
</evidence>
<organism evidence="3 4">
    <name type="scientific">Thalassiosira pseudonana</name>
    <name type="common">Marine diatom</name>
    <name type="synonym">Cyclotella nana</name>
    <dbReference type="NCBI Taxonomy" id="35128"/>
    <lineage>
        <taxon>Eukaryota</taxon>
        <taxon>Sar</taxon>
        <taxon>Stramenopiles</taxon>
        <taxon>Ochrophyta</taxon>
        <taxon>Bacillariophyta</taxon>
        <taxon>Coscinodiscophyceae</taxon>
        <taxon>Thalassiosirophycidae</taxon>
        <taxon>Thalassiosirales</taxon>
        <taxon>Thalassiosiraceae</taxon>
        <taxon>Thalassiosira</taxon>
    </lineage>
</organism>
<feature type="compositionally biased region" description="Polar residues" evidence="1">
    <location>
        <begin position="241"/>
        <end position="261"/>
    </location>
</feature>
<sequence>MNATSRDDNGTAMPEHKREQLDDYYEYLMLGPSKSCEETSSLDEEVLSPHATRRKSRTPRFHDSEGLTSSLTTFLPPLHPHPVAHAPSVIRRQRTGSTDTLLSTGSSVVSVDAGKHGFITHDDASSTGSLVLGYEQGREVPPAEYDLPKSILGVYDAIPPVTGSVGSKSASGGGGDESMMYSVASEQSFHLLPYHIRSRLNLSQQEGEVTALADSQPRGWNNQRRSSIGYGSVEEGHGGYDSTSYGHMPSQVSSPESDQNLCYSSETSPFMGVSPYMSNPQMHMMQDVHPTFGYENHYQQEPFPVSVQEANNNTSSASSVYLSMMIALILFAGMIYGLFYLMKLMP</sequence>
<dbReference type="InParanoid" id="B8C3I8"/>
<reference evidence="3 4" key="2">
    <citation type="journal article" date="2008" name="Nature">
        <title>The Phaeodactylum genome reveals the evolutionary history of diatom genomes.</title>
        <authorList>
            <person name="Bowler C."/>
            <person name="Allen A.E."/>
            <person name="Badger J.H."/>
            <person name="Grimwood J."/>
            <person name="Jabbari K."/>
            <person name="Kuo A."/>
            <person name="Maheswari U."/>
            <person name="Martens C."/>
            <person name="Maumus F."/>
            <person name="Otillar R.P."/>
            <person name="Rayko E."/>
            <person name="Salamov A."/>
            <person name="Vandepoele K."/>
            <person name="Beszteri B."/>
            <person name="Gruber A."/>
            <person name="Heijde M."/>
            <person name="Katinka M."/>
            <person name="Mock T."/>
            <person name="Valentin K."/>
            <person name="Verret F."/>
            <person name="Berges J.A."/>
            <person name="Brownlee C."/>
            <person name="Cadoret J.P."/>
            <person name="Chiovitti A."/>
            <person name="Choi C.J."/>
            <person name="Coesel S."/>
            <person name="De Martino A."/>
            <person name="Detter J.C."/>
            <person name="Durkin C."/>
            <person name="Falciatore A."/>
            <person name="Fournet J."/>
            <person name="Haruta M."/>
            <person name="Huysman M.J."/>
            <person name="Jenkins B.D."/>
            <person name="Jiroutova K."/>
            <person name="Jorgensen R.E."/>
            <person name="Joubert Y."/>
            <person name="Kaplan A."/>
            <person name="Kroger N."/>
            <person name="Kroth P.G."/>
            <person name="La Roche J."/>
            <person name="Lindquist E."/>
            <person name="Lommer M."/>
            <person name="Martin-Jezequel V."/>
            <person name="Lopez P.J."/>
            <person name="Lucas S."/>
            <person name="Mangogna M."/>
            <person name="McGinnis K."/>
            <person name="Medlin L.K."/>
            <person name="Montsant A."/>
            <person name="Oudot-Le Secq M.P."/>
            <person name="Napoli C."/>
            <person name="Obornik M."/>
            <person name="Parker M.S."/>
            <person name="Petit J.L."/>
            <person name="Porcel B.M."/>
            <person name="Poulsen N."/>
            <person name="Robison M."/>
            <person name="Rychlewski L."/>
            <person name="Rynearson T.A."/>
            <person name="Schmutz J."/>
            <person name="Shapiro H."/>
            <person name="Siaut M."/>
            <person name="Stanley M."/>
            <person name="Sussman M.R."/>
            <person name="Taylor A.R."/>
            <person name="Vardi A."/>
            <person name="von Dassow P."/>
            <person name="Vyverman W."/>
            <person name="Willis A."/>
            <person name="Wyrwicz L.S."/>
            <person name="Rokhsar D.S."/>
            <person name="Weissenbach J."/>
            <person name="Armbrust E.V."/>
            <person name="Green B.R."/>
            <person name="Van de Peer Y."/>
            <person name="Grigoriev I.V."/>
        </authorList>
    </citation>
    <scope>NUCLEOTIDE SEQUENCE [LARGE SCALE GENOMIC DNA]</scope>
    <source>
        <strain evidence="3 4">CCMP1335</strain>
    </source>
</reference>
<keyword evidence="2" id="KW-1133">Transmembrane helix</keyword>
<keyword evidence="2" id="KW-0472">Membrane</keyword>
<dbReference type="RefSeq" id="XP_002290376.1">
    <property type="nucleotide sequence ID" value="XM_002290340.1"/>
</dbReference>
<feature type="transmembrane region" description="Helical" evidence="2">
    <location>
        <begin position="320"/>
        <end position="341"/>
    </location>
</feature>
<dbReference type="Proteomes" id="UP000001449">
    <property type="component" value="Chromosome 5"/>
</dbReference>
<dbReference type="GeneID" id="7448198"/>
<protein>
    <submittedName>
        <fullName evidence="3">Uncharacterized protein</fullName>
    </submittedName>
</protein>
<keyword evidence="4" id="KW-1185">Reference proteome</keyword>
<dbReference type="KEGG" id="tps:THAPSDRAFT_5657"/>
<evidence type="ECO:0000256" key="1">
    <source>
        <dbReference type="SAM" id="MobiDB-lite"/>
    </source>
</evidence>
<feature type="region of interest" description="Disordered" evidence="1">
    <location>
        <begin position="211"/>
        <end position="261"/>
    </location>
</feature>
<gene>
    <name evidence="3" type="ORF">THAPSDRAFT_5657</name>
</gene>
<accession>B8C3I8</accession>
<dbReference type="EMBL" id="CM000642">
    <property type="protein sequence ID" value="EED92128.1"/>
    <property type="molecule type" value="Genomic_DNA"/>
</dbReference>
<dbReference type="HOGENOM" id="CLU_802913_0_0_1"/>
<feature type="region of interest" description="Disordered" evidence="1">
    <location>
        <begin position="1"/>
        <end position="20"/>
    </location>
</feature>
<reference evidence="3 4" key="1">
    <citation type="journal article" date="2004" name="Science">
        <title>The genome of the diatom Thalassiosira pseudonana: ecology, evolution, and metabolism.</title>
        <authorList>
            <person name="Armbrust E.V."/>
            <person name="Berges J.A."/>
            <person name="Bowler C."/>
            <person name="Green B.R."/>
            <person name="Martinez D."/>
            <person name="Putnam N.H."/>
            <person name="Zhou S."/>
            <person name="Allen A.E."/>
            <person name="Apt K.E."/>
            <person name="Bechner M."/>
            <person name="Brzezinski M.A."/>
            <person name="Chaal B.K."/>
            <person name="Chiovitti A."/>
            <person name="Davis A.K."/>
            <person name="Demarest M.S."/>
            <person name="Detter J.C."/>
            <person name="Glavina T."/>
            <person name="Goodstein D."/>
            <person name="Hadi M.Z."/>
            <person name="Hellsten U."/>
            <person name="Hildebrand M."/>
            <person name="Jenkins B.D."/>
            <person name="Jurka J."/>
            <person name="Kapitonov V.V."/>
            <person name="Kroger N."/>
            <person name="Lau W.W."/>
            <person name="Lane T.W."/>
            <person name="Larimer F.W."/>
            <person name="Lippmeier J.C."/>
            <person name="Lucas S."/>
            <person name="Medina M."/>
            <person name="Montsant A."/>
            <person name="Obornik M."/>
            <person name="Parker M.S."/>
            <person name="Palenik B."/>
            <person name="Pazour G.J."/>
            <person name="Richardson P.M."/>
            <person name="Rynearson T.A."/>
            <person name="Saito M.A."/>
            <person name="Schwartz D.C."/>
            <person name="Thamatrakoln K."/>
            <person name="Valentin K."/>
            <person name="Vardi A."/>
            <person name="Wilkerson F.P."/>
            <person name="Rokhsar D.S."/>
        </authorList>
    </citation>
    <scope>NUCLEOTIDE SEQUENCE [LARGE SCALE GENOMIC DNA]</scope>
    <source>
        <strain evidence="3 4">CCMP1335</strain>
    </source>
</reference>
<dbReference type="AlphaFoldDB" id="B8C3I8"/>
<feature type="region of interest" description="Disordered" evidence="1">
    <location>
        <begin position="35"/>
        <end position="66"/>
    </location>
</feature>
<dbReference type="PaxDb" id="35128-Thaps5657"/>
<evidence type="ECO:0000313" key="4">
    <source>
        <dbReference type="Proteomes" id="UP000001449"/>
    </source>
</evidence>
<evidence type="ECO:0000313" key="3">
    <source>
        <dbReference type="EMBL" id="EED92128.1"/>
    </source>
</evidence>
<name>B8C3I8_THAPS</name>
<keyword evidence="2" id="KW-0812">Transmembrane</keyword>